<dbReference type="EMBL" id="CP168151">
    <property type="protein sequence ID" value="XFD39921.1"/>
    <property type="molecule type" value="Genomic_DNA"/>
</dbReference>
<keyword evidence="2" id="KW-1185">Reference proteome</keyword>
<dbReference type="Proteomes" id="UP001149860">
    <property type="component" value="Chromosome"/>
</dbReference>
<organism evidence="1 2">
    <name type="scientific">Lentilactobacillus terminaliae</name>
    <dbReference type="NCBI Taxonomy" id="3003483"/>
    <lineage>
        <taxon>Bacteria</taxon>
        <taxon>Bacillati</taxon>
        <taxon>Bacillota</taxon>
        <taxon>Bacilli</taxon>
        <taxon>Lactobacillales</taxon>
        <taxon>Lactobacillaceae</taxon>
        <taxon>Lentilactobacillus</taxon>
    </lineage>
</organism>
<name>A0ACD5DFJ1_9LACO</name>
<gene>
    <name evidence="1" type="ORF">O0236_001040</name>
</gene>
<proteinExistence type="predicted"/>
<protein>
    <submittedName>
        <fullName evidence="1">Beta-glucosidase</fullName>
    </submittedName>
</protein>
<reference evidence="1" key="1">
    <citation type="submission" date="2024-08" db="EMBL/GenBank/DDBJ databases">
        <title>Lentilactobacillus sp. nov., isolated from tree bark.</title>
        <authorList>
            <person name="Phuengjayaem S."/>
            <person name="Tanasupawat S."/>
        </authorList>
    </citation>
    <scope>NUCLEOTIDE SEQUENCE</scope>
    <source>
        <strain evidence="1">SPB1-3</strain>
    </source>
</reference>
<evidence type="ECO:0000313" key="1">
    <source>
        <dbReference type="EMBL" id="XFD39921.1"/>
    </source>
</evidence>
<evidence type="ECO:0000313" key="2">
    <source>
        <dbReference type="Proteomes" id="UP001149860"/>
    </source>
</evidence>
<sequence>MELDNSLIDKLTLKEKAALVSGKDFWYTAKIDHSDLPVIMMTDGPSGLRKQVDNPEGLSLNDSVQAVCFPASALTACSFNRQKLNMLGHQLGLAAKAEGISVLLGPGINLKRSPLAGRNFEYFSEDPYLAGELAAAYVKGVQKEHVGVSVKHFAANNRENQRFTVSSNIDERTLREIYLSAFEKVVKKAEPATLMSSYNSINGTPSSQNKWLLTDILRNEWNFKGLVMSDWGAVSDHATAIKAGLDLEMPGKGEESVQEIIDAVQNGNLSEQDLNKSVSRVIKMVEDWHLSGNETKFYDMDKQHEFARELAADSFVLLKNNQSVLPIKPNDKIAIVGQLAANPRYQGSGSSHVNPYHLVTPLDRINQVRTDAVFEPGYSLDDDNIDSEEIGKAVGISKNVDKVIVFAGYPERMESEGFDKDNIDLPANQNKLIQEISKVNKNVIVVLQNGSVVNMPWADNVAAILETYLAGEAVGEATWDVLSGSVNPSGRLAETFPVKLEDNPSFLSFGSDLENENYREGLFIGYRYYDKKKMPVRFPFGFGLSYTTFDYEQLRTGVREDDVQVELLVKNTGKYAGSQSIQVYVGNLTSMVEKPVKTLAGFDKIHLEPGEEKSVTITLDKRAFSWYDTSHKRWQSDNGHYKIFIGESSLDIKQQTTVNIRWNDEDFEPVNSGTYISELMKRPNFDSSMNSLGLQKILAGISDDGPTAKMFKNMPLRAATTMGVTPEQIKELINKLNE</sequence>
<accession>A0ACD5DFJ1</accession>